<dbReference type="EMBL" id="CP000724">
    <property type="protein sequence ID" value="ABR49395.1"/>
    <property type="molecule type" value="Genomic_DNA"/>
</dbReference>
<evidence type="ECO:0000313" key="2">
    <source>
        <dbReference type="EMBL" id="ABR49395.1"/>
    </source>
</evidence>
<dbReference type="KEGG" id="amt:Amet_3257"/>
<keyword evidence="3" id="KW-1185">Reference proteome</keyword>
<dbReference type="RefSeq" id="WP_012064360.1">
    <property type="nucleotide sequence ID" value="NC_009633.1"/>
</dbReference>
<proteinExistence type="predicted"/>
<evidence type="ECO:0000259" key="1">
    <source>
        <dbReference type="Pfam" id="PF12773"/>
    </source>
</evidence>
<dbReference type="OrthoDB" id="4377018at2"/>
<dbReference type="HOGENOM" id="CLU_2535181_0_0_9"/>
<gene>
    <name evidence="2" type="ordered locus">Amet_3257</name>
</gene>
<protein>
    <recommendedName>
        <fullName evidence="1">DZANK-type domain-containing protein</fullName>
    </recommendedName>
</protein>
<dbReference type="Proteomes" id="UP000001572">
    <property type="component" value="Chromosome"/>
</dbReference>
<evidence type="ECO:0000313" key="3">
    <source>
        <dbReference type="Proteomes" id="UP000001572"/>
    </source>
</evidence>
<sequence>MPTLICVILSILIYFVMVEHIKGNNEKLEESVTCSKCNHEAHNSFEFCPECNEKLKEACHACQKEIHRNWRYCPYCGDVKGVEE</sequence>
<feature type="domain" description="DZANK-type" evidence="1">
    <location>
        <begin position="34"/>
        <end position="77"/>
    </location>
</feature>
<reference evidence="3" key="1">
    <citation type="journal article" date="2016" name="Genome Announc.">
        <title>Complete genome sequence of Alkaliphilus metalliredigens strain QYMF, an alkaliphilic and metal-reducing bacterium isolated from borax-contaminated leachate ponds.</title>
        <authorList>
            <person name="Hwang C."/>
            <person name="Copeland A."/>
            <person name="Lucas S."/>
            <person name="Lapidus A."/>
            <person name="Barry K."/>
            <person name="Detter J.C."/>
            <person name="Glavina Del Rio T."/>
            <person name="Hammon N."/>
            <person name="Israni S."/>
            <person name="Dalin E."/>
            <person name="Tice H."/>
            <person name="Pitluck S."/>
            <person name="Chertkov O."/>
            <person name="Brettin T."/>
            <person name="Bruce D."/>
            <person name="Han C."/>
            <person name="Schmutz J."/>
            <person name="Larimer F."/>
            <person name="Land M.L."/>
            <person name="Hauser L."/>
            <person name="Kyrpides N."/>
            <person name="Mikhailova N."/>
            <person name="Ye Q."/>
            <person name="Zhou J."/>
            <person name="Richardson P."/>
            <person name="Fields M.W."/>
        </authorList>
    </citation>
    <scope>NUCLEOTIDE SEQUENCE [LARGE SCALE GENOMIC DNA]</scope>
    <source>
        <strain evidence="3">QYMF</strain>
    </source>
</reference>
<accession>A6TT77</accession>
<dbReference type="Pfam" id="PF12773">
    <property type="entry name" value="DZR"/>
    <property type="match status" value="1"/>
</dbReference>
<dbReference type="InterPro" id="IPR025874">
    <property type="entry name" value="DZR"/>
</dbReference>
<organism evidence="2 3">
    <name type="scientific">Alkaliphilus metalliredigens (strain QYMF)</name>
    <dbReference type="NCBI Taxonomy" id="293826"/>
    <lineage>
        <taxon>Bacteria</taxon>
        <taxon>Bacillati</taxon>
        <taxon>Bacillota</taxon>
        <taxon>Clostridia</taxon>
        <taxon>Peptostreptococcales</taxon>
        <taxon>Natronincolaceae</taxon>
        <taxon>Alkaliphilus</taxon>
    </lineage>
</organism>
<dbReference type="STRING" id="293826.Amet_3257"/>
<dbReference type="AlphaFoldDB" id="A6TT77"/>
<name>A6TT77_ALKMQ</name>